<dbReference type="PANTHER" id="PTHR12154">
    <property type="entry name" value="GLYCOSYL TRANSFERASE-RELATED"/>
    <property type="match status" value="1"/>
</dbReference>
<keyword evidence="4" id="KW-0812">Transmembrane</keyword>
<feature type="compositionally biased region" description="Polar residues" evidence="8">
    <location>
        <begin position="54"/>
        <end position="79"/>
    </location>
</feature>
<evidence type="ECO:0000256" key="3">
    <source>
        <dbReference type="ARBA" id="ARBA00017467"/>
    </source>
</evidence>
<dbReference type="Proteomes" id="UP000541610">
    <property type="component" value="Unassembled WGS sequence"/>
</dbReference>
<evidence type="ECO:0000256" key="8">
    <source>
        <dbReference type="SAM" id="MobiDB-lite"/>
    </source>
</evidence>
<evidence type="ECO:0000256" key="1">
    <source>
        <dbReference type="ARBA" id="ARBA00004389"/>
    </source>
</evidence>
<dbReference type="GO" id="GO:0043541">
    <property type="term" value="C:UDP-N-acetylglucosamine transferase complex"/>
    <property type="evidence" value="ECO:0007669"/>
    <property type="project" value="TreeGrafter"/>
</dbReference>
<feature type="compositionally biased region" description="Basic and acidic residues" evidence="8">
    <location>
        <begin position="29"/>
        <end position="50"/>
    </location>
</feature>
<sequence length="333" mass="36101">MTDTTVIPLLLTRNTHYKRHGISLFHTHTHDEVSSSPHNDEVSSLPHDDEVSSLPDNYTVPDSATVSNDYHNDEVSSSPHNDEVSSLPHNDEVSSFSVCSGAVIVAPADNAVPINQSGTEKGGGDSAREMMVVLGSGGHTSEMLTILEALLNDKRSKRISTLHLVVAETDQGSVARAKKLLEGRQLEVEWHMIPRSREVGQRTRKIAEEYKRFIVDYLSPHSATTVRQSSGLAWIESTQALSDAHEGFGMSVNTLLHNDLHYADIDLGMPVHSVEITTLSTTTVTLLEALALTPGTIRASDGWVGVADVGAALDRLTEHLGVYDLDGGISQWG</sequence>
<keyword evidence="6" id="KW-1133">Transmembrane helix</keyword>
<dbReference type="InterPro" id="IPR013969">
    <property type="entry name" value="Oligosacch_biosynth_Alg14"/>
</dbReference>
<name>A0A7J6P8G2_PEROL</name>
<dbReference type="GO" id="GO:0006488">
    <property type="term" value="P:dolichol-linked oligosaccharide biosynthetic process"/>
    <property type="evidence" value="ECO:0007669"/>
    <property type="project" value="InterPro"/>
</dbReference>
<evidence type="ECO:0000256" key="2">
    <source>
        <dbReference type="ARBA" id="ARBA00009731"/>
    </source>
</evidence>
<comment type="similarity">
    <text evidence="2">Belongs to the ALG14 family.</text>
</comment>
<gene>
    <name evidence="9" type="ORF">FOZ60_013521</name>
</gene>
<evidence type="ECO:0000313" key="10">
    <source>
        <dbReference type="Proteomes" id="UP000541610"/>
    </source>
</evidence>
<keyword evidence="5" id="KW-0256">Endoplasmic reticulum</keyword>
<dbReference type="AlphaFoldDB" id="A0A7J6P8G2"/>
<reference evidence="9 10" key="1">
    <citation type="submission" date="2020-04" db="EMBL/GenBank/DDBJ databases">
        <title>Perkinsus olseni comparative genomics.</title>
        <authorList>
            <person name="Bogema D.R."/>
        </authorList>
    </citation>
    <scope>NUCLEOTIDE SEQUENCE [LARGE SCALE GENOMIC DNA]</scope>
    <source>
        <strain evidence="9">00978-12</strain>
    </source>
</reference>
<comment type="subcellular location">
    <subcellularLocation>
        <location evidence="1">Endoplasmic reticulum membrane</location>
        <topology evidence="1">Single-pass membrane protein</topology>
    </subcellularLocation>
</comment>
<protein>
    <recommendedName>
        <fullName evidence="3">UDP-N-acetylglucosamine transferase subunit ALG14</fullName>
    </recommendedName>
</protein>
<proteinExistence type="inferred from homology"/>
<evidence type="ECO:0000256" key="7">
    <source>
        <dbReference type="ARBA" id="ARBA00023136"/>
    </source>
</evidence>
<dbReference type="OrthoDB" id="5978656at2759"/>
<accession>A0A7J6P8G2</accession>
<feature type="region of interest" description="Disordered" evidence="8">
    <location>
        <begin position="29"/>
        <end position="91"/>
    </location>
</feature>
<keyword evidence="7" id="KW-0472">Membrane</keyword>
<organism evidence="9 10">
    <name type="scientific">Perkinsus olseni</name>
    <name type="common">Perkinsus atlanticus</name>
    <dbReference type="NCBI Taxonomy" id="32597"/>
    <lineage>
        <taxon>Eukaryota</taxon>
        <taxon>Sar</taxon>
        <taxon>Alveolata</taxon>
        <taxon>Perkinsozoa</taxon>
        <taxon>Perkinsea</taxon>
        <taxon>Perkinsida</taxon>
        <taxon>Perkinsidae</taxon>
        <taxon>Perkinsus</taxon>
    </lineage>
</organism>
<dbReference type="GO" id="GO:0004577">
    <property type="term" value="F:N-acetylglucosaminyldiphosphodolichol N-acetylglucosaminyltransferase activity"/>
    <property type="evidence" value="ECO:0007669"/>
    <property type="project" value="TreeGrafter"/>
</dbReference>
<evidence type="ECO:0000256" key="5">
    <source>
        <dbReference type="ARBA" id="ARBA00022824"/>
    </source>
</evidence>
<evidence type="ECO:0000256" key="4">
    <source>
        <dbReference type="ARBA" id="ARBA00022692"/>
    </source>
</evidence>
<dbReference type="PANTHER" id="PTHR12154:SF4">
    <property type="entry name" value="UDP-N-ACETYLGLUCOSAMINE TRANSFERASE SUBUNIT ALG14 HOMOLOG"/>
    <property type="match status" value="1"/>
</dbReference>
<comment type="caution">
    <text evidence="9">The sequence shown here is derived from an EMBL/GenBank/DDBJ whole genome shotgun (WGS) entry which is preliminary data.</text>
</comment>
<dbReference type="Pfam" id="PF08660">
    <property type="entry name" value="Alg14"/>
    <property type="match status" value="1"/>
</dbReference>
<evidence type="ECO:0000256" key="6">
    <source>
        <dbReference type="ARBA" id="ARBA00022989"/>
    </source>
</evidence>
<evidence type="ECO:0000313" key="9">
    <source>
        <dbReference type="EMBL" id="KAF4692408.1"/>
    </source>
</evidence>
<dbReference type="EMBL" id="JABANP010000061">
    <property type="protein sequence ID" value="KAF4692408.1"/>
    <property type="molecule type" value="Genomic_DNA"/>
</dbReference>